<dbReference type="InterPro" id="IPR022536">
    <property type="entry name" value="EspC"/>
</dbReference>
<accession>A0A0B4CY96</accession>
<dbReference type="EMBL" id="JWSZ01000013">
    <property type="protein sequence ID" value="KIC57035.1"/>
    <property type="molecule type" value="Genomic_DNA"/>
</dbReference>
<protein>
    <recommendedName>
        <fullName evidence="3">ESX-1 secretion-associated protein</fullName>
    </recommendedName>
</protein>
<organism evidence="1 2">
    <name type="scientific">Microbacterium hominis</name>
    <dbReference type="NCBI Taxonomy" id="162426"/>
    <lineage>
        <taxon>Bacteria</taxon>
        <taxon>Bacillati</taxon>
        <taxon>Actinomycetota</taxon>
        <taxon>Actinomycetes</taxon>
        <taxon>Micrococcales</taxon>
        <taxon>Microbacteriaceae</taxon>
        <taxon>Microbacterium</taxon>
    </lineage>
</organism>
<dbReference type="GO" id="GO:0009306">
    <property type="term" value="P:protein secretion"/>
    <property type="evidence" value="ECO:0007669"/>
    <property type="project" value="InterPro"/>
</dbReference>
<reference evidence="1 2" key="1">
    <citation type="submission" date="2014-12" db="EMBL/GenBank/DDBJ databases">
        <title>Genome sequencing of Microbacterium hominis TPW29.</title>
        <authorList>
            <person name="Tan P.W."/>
            <person name="Chan K.-G."/>
        </authorList>
    </citation>
    <scope>NUCLEOTIDE SEQUENCE [LARGE SCALE GENOMIC DNA]</scope>
    <source>
        <strain evidence="1 2">TPW29</strain>
    </source>
</reference>
<evidence type="ECO:0000313" key="1">
    <source>
        <dbReference type="EMBL" id="KIC57035.1"/>
    </source>
</evidence>
<dbReference type="AlphaFoldDB" id="A0A0B4CY96"/>
<name>A0A0B4CY96_9MICO</name>
<sequence>MADLVVNTENLRNLANQLATVHGTLTAADGDARDLAGMIPHAGLASAVNEFTSGWDRRRKDLADRVDQLQKRADGAADAFEGVDGQLADKLTEGSNG</sequence>
<dbReference type="Pfam" id="PF10824">
    <property type="entry name" value="T7SS_ESX_EspC"/>
    <property type="match status" value="1"/>
</dbReference>
<evidence type="ECO:0000313" key="2">
    <source>
        <dbReference type="Proteomes" id="UP000031202"/>
    </source>
</evidence>
<comment type="caution">
    <text evidence="1">The sequence shown here is derived from an EMBL/GenBank/DDBJ whole genome shotgun (WGS) entry which is preliminary data.</text>
</comment>
<proteinExistence type="predicted"/>
<dbReference type="Proteomes" id="UP000031202">
    <property type="component" value="Unassembled WGS sequence"/>
</dbReference>
<gene>
    <name evidence="1" type="ORF">RM52_11125</name>
</gene>
<evidence type="ECO:0008006" key="3">
    <source>
        <dbReference type="Google" id="ProtNLM"/>
    </source>
</evidence>
<dbReference type="RefSeq" id="WP_039416207.1">
    <property type="nucleotide sequence ID" value="NZ_JWSZ01000013.1"/>
</dbReference>